<name>A0A5N5E0Q4_RHOER</name>
<dbReference type="EMBL" id="MRBO01000482">
    <property type="protein sequence ID" value="KAB2583998.1"/>
    <property type="molecule type" value="Genomic_DNA"/>
</dbReference>
<protein>
    <recommendedName>
        <fullName evidence="4">Terminase</fullName>
    </recommendedName>
</protein>
<organism evidence="2 3">
    <name type="scientific">Rhodococcus erythropolis</name>
    <name type="common">Arthrobacter picolinophilus</name>
    <dbReference type="NCBI Taxonomy" id="1833"/>
    <lineage>
        <taxon>Bacteria</taxon>
        <taxon>Bacillati</taxon>
        <taxon>Actinomycetota</taxon>
        <taxon>Actinomycetes</taxon>
        <taxon>Mycobacteriales</taxon>
        <taxon>Nocardiaceae</taxon>
        <taxon>Rhodococcus</taxon>
        <taxon>Rhodococcus erythropolis group</taxon>
    </lineage>
</organism>
<dbReference type="Proteomes" id="UP000325576">
    <property type="component" value="Unassembled WGS sequence"/>
</dbReference>
<proteinExistence type="predicted"/>
<evidence type="ECO:0000313" key="2">
    <source>
        <dbReference type="EMBL" id="KAB2583998.1"/>
    </source>
</evidence>
<gene>
    <name evidence="2" type="ORF">BS297_17785</name>
</gene>
<dbReference type="Gene3D" id="3.40.50.300">
    <property type="entry name" value="P-loop containing nucleotide triphosphate hydrolases"/>
    <property type="match status" value="1"/>
</dbReference>
<accession>A0A5N5E0Q4</accession>
<sequence length="490" mass="54506">MLETPDVGGAVAEKPPLDGSQKPRLSNYPTFFTTLGDDAIDLYEATGFELLEWEKDACRHLMGEEKNFRWSSPRSLIIAPRQNGKNVIVEVRELAGLFLLGERKILHTAHEFKTAKDAFVDLSARIAKIEELEDMCLLPHRTSNEEVSIRLKPHRGERDPRYIRYLARTADAARGFKKVDLFVGDEAYAITHEQVAAFRPTQSAAPNRQFILLSSAGTGNSEFLAQQRNAGIEHTSSGLLFLEWSADPEADLDDHDAWAIANPSYPIHKTHEFMLEERELQGEIQFAREHLGIWDDPRVNAVITPAMWEACKDEESQVLDPVAIAVDVTPDQAFSSISIAGRREDGLPYVELVFHERGMHWVVETAARLSLEHDALGVVLDGGGQAGALIAGFREIGFEVEVTGARDMAQGAGAFYAEVEEERMRHNGEPDLVSAVAASRKRPVGDAWAWDRRDTSADISPLVACTLAWHGYTRLITAASTKRVRSGKVW</sequence>
<dbReference type="AlphaFoldDB" id="A0A5N5E0Q4"/>
<comment type="caution">
    <text evidence="2">The sequence shown here is derived from an EMBL/GenBank/DDBJ whole genome shotgun (WGS) entry which is preliminary data.</text>
</comment>
<evidence type="ECO:0008006" key="4">
    <source>
        <dbReference type="Google" id="ProtNLM"/>
    </source>
</evidence>
<evidence type="ECO:0000256" key="1">
    <source>
        <dbReference type="SAM" id="MobiDB-lite"/>
    </source>
</evidence>
<reference evidence="2 3" key="1">
    <citation type="journal article" date="2017" name="Poromechanics V (2013)">
        <title>Genomic Characterization of the Arsenic-Tolerant Actinobacterium, &lt;i&gt;Rhodococcus erythropolis&lt;/i&gt; S43.</title>
        <authorList>
            <person name="Retamal-Morales G."/>
            <person name="Mehnert M."/>
            <person name="Schwabe R."/>
            <person name="Tischler D."/>
            <person name="Schloemann M."/>
            <person name="Levican G.J."/>
        </authorList>
    </citation>
    <scope>NUCLEOTIDE SEQUENCE [LARGE SCALE GENOMIC DNA]</scope>
    <source>
        <strain evidence="2 3">S43</strain>
    </source>
</reference>
<feature type="region of interest" description="Disordered" evidence="1">
    <location>
        <begin position="1"/>
        <end position="25"/>
    </location>
</feature>
<dbReference type="InterPro" id="IPR027417">
    <property type="entry name" value="P-loop_NTPase"/>
</dbReference>
<evidence type="ECO:0000313" key="3">
    <source>
        <dbReference type="Proteomes" id="UP000325576"/>
    </source>
</evidence>